<proteinExistence type="predicted"/>
<sequence length="84" mass="9277">MLSKCSLFDRGRSQNRGKKSLADKAVQSFGATVPLPLQSHHVNSRCADTDSKDEFEYISSTDVEYDDDPCGKIHQNTSVANDGR</sequence>
<evidence type="ECO:0000313" key="2">
    <source>
        <dbReference type="EMBL" id="RDB21771.1"/>
    </source>
</evidence>
<dbReference type="Proteomes" id="UP000076154">
    <property type="component" value="Unassembled WGS sequence"/>
</dbReference>
<dbReference type="AlphaFoldDB" id="A0A369JHW2"/>
<protein>
    <submittedName>
        <fullName evidence="2">Uncharacterized protein</fullName>
    </submittedName>
</protein>
<keyword evidence="3" id="KW-1185">Reference proteome</keyword>
<comment type="caution">
    <text evidence="2">The sequence shown here is derived from an EMBL/GenBank/DDBJ whole genome shotgun (WGS) entry which is preliminary data.</text>
</comment>
<name>A0A369JHW2_HYPMA</name>
<organism evidence="2 3">
    <name type="scientific">Hypsizygus marmoreus</name>
    <name type="common">White beech mushroom</name>
    <name type="synonym">Agaricus marmoreus</name>
    <dbReference type="NCBI Taxonomy" id="39966"/>
    <lineage>
        <taxon>Eukaryota</taxon>
        <taxon>Fungi</taxon>
        <taxon>Dikarya</taxon>
        <taxon>Basidiomycota</taxon>
        <taxon>Agaricomycotina</taxon>
        <taxon>Agaricomycetes</taxon>
        <taxon>Agaricomycetidae</taxon>
        <taxon>Agaricales</taxon>
        <taxon>Tricholomatineae</taxon>
        <taxon>Lyophyllaceae</taxon>
        <taxon>Hypsizygus</taxon>
    </lineage>
</organism>
<gene>
    <name evidence="2" type="ORF">Hypma_011099</name>
</gene>
<accession>A0A369JHW2</accession>
<evidence type="ECO:0000313" key="3">
    <source>
        <dbReference type="Proteomes" id="UP000076154"/>
    </source>
</evidence>
<dbReference type="EMBL" id="LUEZ02000053">
    <property type="protein sequence ID" value="RDB21771.1"/>
    <property type="molecule type" value="Genomic_DNA"/>
</dbReference>
<feature type="region of interest" description="Disordered" evidence="1">
    <location>
        <begin position="1"/>
        <end position="21"/>
    </location>
</feature>
<evidence type="ECO:0000256" key="1">
    <source>
        <dbReference type="SAM" id="MobiDB-lite"/>
    </source>
</evidence>
<reference evidence="2" key="1">
    <citation type="submission" date="2018-04" db="EMBL/GenBank/DDBJ databases">
        <title>Whole genome sequencing of Hypsizygus marmoreus.</title>
        <authorList>
            <person name="Choi I.-G."/>
            <person name="Min B."/>
            <person name="Kim J.-G."/>
            <person name="Kim S."/>
            <person name="Oh Y.-L."/>
            <person name="Kong W.-S."/>
            <person name="Park H."/>
            <person name="Jeong J."/>
            <person name="Song E.-S."/>
        </authorList>
    </citation>
    <scope>NUCLEOTIDE SEQUENCE [LARGE SCALE GENOMIC DNA]</scope>
    <source>
        <strain evidence="2">51987-8</strain>
    </source>
</reference>
<dbReference type="InParanoid" id="A0A369JHW2"/>